<proteinExistence type="predicted"/>
<protein>
    <submittedName>
        <fullName evidence="2">Uncharacterized protein</fullName>
    </submittedName>
</protein>
<dbReference type="RefSeq" id="WP_336132670.1">
    <property type="nucleotide sequence ID" value="NZ_JBANDL010000002.1"/>
</dbReference>
<accession>A0ABU8D7D0</accession>
<evidence type="ECO:0000256" key="1">
    <source>
        <dbReference type="SAM" id="SignalP"/>
    </source>
</evidence>
<evidence type="ECO:0000313" key="3">
    <source>
        <dbReference type="Proteomes" id="UP001387215"/>
    </source>
</evidence>
<feature type="chain" id="PRO_5046041537" evidence="1">
    <location>
        <begin position="27"/>
        <end position="353"/>
    </location>
</feature>
<organism evidence="2 3">
    <name type="scientific">Lysobacter firmicutimachus</name>
    <dbReference type="NCBI Taxonomy" id="1792846"/>
    <lineage>
        <taxon>Bacteria</taxon>
        <taxon>Pseudomonadati</taxon>
        <taxon>Pseudomonadota</taxon>
        <taxon>Gammaproteobacteria</taxon>
        <taxon>Lysobacterales</taxon>
        <taxon>Lysobacteraceae</taxon>
        <taxon>Lysobacter</taxon>
    </lineage>
</organism>
<keyword evidence="1" id="KW-0732">Signal</keyword>
<sequence length="353" mass="38976">MSSVDVFRACTAWLAFLFLSTQAASAAPPDSDAARVQARPRVGIDDFLRWPLQGPQGYDRALRALLALYPSTTGHQDPPEVYSRSPVGLVDGFVAAGVQIDNRYWHRPVVSIFVADRPCYPMQRAAALAGLRWHASTAPGSAPRSFSARRNDMELTLTESAAQPRCLGDISFLHLKTERRQPLYRLSQASEYPDLTPEAVGHRALRLLDGLDTMEQLSLEQVIAQTGLPLRYAPKGKVYAFTVQMPDSPWYYGLNYRDGQGRAVELEYAYAGDTQPKGAPLCPLTVDEVAKRLKDDGFTPWIDVDELGRNLAYYFERTPLIVRLVPGPSTPGSTAGTHRLCLAQLMITAKGQP</sequence>
<name>A0ABU8D7D0_9GAMM</name>
<keyword evidence="3" id="KW-1185">Reference proteome</keyword>
<reference evidence="2 3" key="1">
    <citation type="submission" date="2024-02" db="EMBL/GenBank/DDBJ databases">
        <title>Lysobacter Genome Sequencing and Mining.</title>
        <authorList>
            <person name="Bierman J."/>
            <person name="Walker M.C."/>
        </authorList>
    </citation>
    <scope>NUCLEOTIDE SEQUENCE [LARGE SCALE GENOMIC DNA]</scope>
    <source>
        <strain evidence="2 3">PB6250</strain>
    </source>
</reference>
<evidence type="ECO:0000313" key="2">
    <source>
        <dbReference type="EMBL" id="MEI2456916.1"/>
    </source>
</evidence>
<gene>
    <name evidence="2" type="ORF">V2J18_19855</name>
</gene>
<feature type="signal peptide" evidence="1">
    <location>
        <begin position="1"/>
        <end position="26"/>
    </location>
</feature>
<dbReference type="EMBL" id="JBANDL010000002">
    <property type="protein sequence ID" value="MEI2456916.1"/>
    <property type="molecule type" value="Genomic_DNA"/>
</dbReference>
<dbReference type="Proteomes" id="UP001387215">
    <property type="component" value="Unassembled WGS sequence"/>
</dbReference>
<comment type="caution">
    <text evidence="2">The sequence shown here is derived from an EMBL/GenBank/DDBJ whole genome shotgun (WGS) entry which is preliminary data.</text>
</comment>